<proteinExistence type="inferred from homology"/>
<evidence type="ECO:0000313" key="6">
    <source>
        <dbReference type="EMBL" id="MDZ5598568.1"/>
    </source>
</evidence>
<dbReference type="Gene3D" id="3.20.20.70">
    <property type="entry name" value="Aldolase class I"/>
    <property type="match status" value="1"/>
</dbReference>
<protein>
    <submittedName>
        <fullName evidence="6">Bifunctional 4-hydroxy-2-oxoglutarate aldolase/2-dehydro-3-deoxy-phosphogluconate aldolase</fullName>
    </submittedName>
</protein>
<reference evidence="6" key="1">
    <citation type="submission" date="2023-12" db="EMBL/GenBank/DDBJ databases">
        <title>Molecular genomic analyses of Enterococcus cecorum from sepsis oubreaks in broilers.</title>
        <authorList>
            <person name="Rhoads D."/>
            <person name="Alrubaye A."/>
        </authorList>
    </citation>
    <scope>NUCLEOTIDE SEQUENCE</scope>
    <source>
        <strain evidence="6">1755</strain>
    </source>
</reference>
<evidence type="ECO:0000256" key="1">
    <source>
        <dbReference type="ARBA" id="ARBA00004761"/>
    </source>
</evidence>
<dbReference type="CDD" id="cd00452">
    <property type="entry name" value="KDPG_aldolase"/>
    <property type="match status" value="1"/>
</dbReference>
<organism evidence="6 7">
    <name type="scientific">Enterococcus cecorum</name>
    <dbReference type="NCBI Taxonomy" id="44008"/>
    <lineage>
        <taxon>Bacteria</taxon>
        <taxon>Bacillati</taxon>
        <taxon>Bacillota</taxon>
        <taxon>Bacilli</taxon>
        <taxon>Lactobacillales</taxon>
        <taxon>Enterococcaceae</taxon>
        <taxon>Enterococcus</taxon>
    </lineage>
</organism>
<dbReference type="PANTHER" id="PTHR30246">
    <property type="entry name" value="2-KETO-3-DEOXY-6-PHOSPHOGLUCONATE ALDOLASE"/>
    <property type="match status" value="1"/>
</dbReference>
<keyword evidence="5" id="KW-0119">Carbohydrate metabolism</keyword>
<gene>
    <name evidence="6" type="ORF">U1294_10085</name>
</gene>
<dbReference type="InterPro" id="IPR000887">
    <property type="entry name" value="Aldlse_KDPG_KHG"/>
</dbReference>
<evidence type="ECO:0000256" key="5">
    <source>
        <dbReference type="ARBA" id="ARBA00023277"/>
    </source>
</evidence>
<dbReference type="AlphaFoldDB" id="A0AAW9JQA0"/>
<dbReference type="GO" id="GO:0016829">
    <property type="term" value="F:lyase activity"/>
    <property type="evidence" value="ECO:0007669"/>
    <property type="project" value="UniProtKB-KW"/>
</dbReference>
<name>A0AAW9JQA0_9ENTE</name>
<dbReference type="PANTHER" id="PTHR30246:SF1">
    <property type="entry name" value="2-DEHYDRO-3-DEOXY-6-PHOSPHOGALACTONATE ALDOLASE-RELATED"/>
    <property type="match status" value="1"/>
</dbReference>
<evidence type="ECO:0000256" key="3">
    <source>
        <dbReference type="ARBA" id="ARBA00011233"/>
    </source>
</evidence>
<comment type="pathway">
    <text evidence="1">Carbohydrate acid metabolism.</text>
</comment>
<sequence>MDINNFPKITAILRGYSIDEAMFIMDSLNKYSDYFSVEVTTNSDNYLRIIQQGNLAFGDKLLIGAGTVLNLQHAKESIDAGAKFLLGPEKFSDDIFDYAKNKNVITVPAAMSSSEISEMFSKGADIVKVFPANVVGINYFKQLAGPYGKQNLMAVGGMNIENIASYFSAGAKYVGIGSAMFNKDDIKNRNSNLMLERLERYVSIIEEVCK</sequence>
<dbReference type="EMBL" id="JAXOGL010000019">
    <property type="protein sequence ID" value="MDZ5598568.1"/>
    <property type="molecule type" value="Genomic_DNA"/>
</dbReference>
<comment type="subunit">
    <text evidence="3">Homotrimer.</text>
</comment>
<dbReference type="InterPro" id="IPR013785">
    <property type="entry name" value="Aldolase_TIM"/>
</dbReference>
<keyword evidence="4" id="KW-0456">Lyase</keyword>
<accession>A0AAW9JQA0</accession>
<evidence type="ECO:0000256" key="2">
    <source>
        <dbReference type="ARBA" id="ARBA00006906"/>
    </source>
</evidence>
<dbReference type="SUPFAM" id="SSF51569">
    <property type="entry name" value="Aldolase"/>
    <property type="match status" value="1"/>
</dbReference>
<dbReference type="Proteomes" id="UP001290582">
    <property type="component" value="Unassembled WGS sequence"/>
</dbReference>
<dbReference type="Pfam" id="PF01081">
    <property type="entry name" value="Aldolase"/>
    <property type="match status" value="1"/>
</dbReference>
<dbReference type="RefSeq" id="WP_171332032.1">
    <property type="nucleotide sequence ID" value="NZ_JAKYKT010000054.1"/>
</dbReference>
<comment type="caution">
    <text evidence="6">The sequence shown here is derived from an EMBL/GenBank/DDBJ whole genome shotgun (WGS) entry which is preliminary data.</text>
</comment>
<evidence type="ECO:0000256" key="4">
    <source>
        <dbReference type="ARBA" id="ARBA00023239"/>
    </source>
</evidence>
<evidence type="ECO:0000313" key="7">
    <source>
        <dbReference type="Proteomes" id="UP001290582"/>
    </source>
</evidence>
<comment type="similarity">
    <text evidence="2">Belongs to the KHG/KDPG aldolase family.</text>
</comment>